<dbReference type="PROSITE" id="PS50112">
    <property type="entry name" value="PAS"/>
    <property type="match status" value="2"/>
</dbReference>
<dbReference type="Pfam" id="PF08448">
    <property type="entry name" value="PAS_4"/>
    <property type="match status" value="3"/>
</dbReference>
<evidence type="ECO:0000313" key="14">
    <source>
        <dbReference type="Proteomes" id="UP000528964"/>
    </source>
</evidence>
<feature type="coiled-coil region" evidence="7">
    <location>
        <begin position="732"/>
        <end position="761"/>
    </location>
</feature>
<evidence type="ECO:0000259" key="10">
    <source>
        <dbReference type="PROSITE" id="PS50110"/>
    </source>
</evidence>
<keyword evidence="7" id="KW-0175">Coiled coil</keyword>
<evidence type="ECO:0000259" key="9">
    <source>
        <dbReference type="PROSITE" id="PS50109"/>
    </source>
</evidence>
<evidence type="ECO:0000259" key="11">
    <source>
        <dbReference type="PROSITE" id="PS50112"/>
    </source>
</evidence>
<name>A0A7W6CZH3_9HYPH</name>
<dbReference type="InterPro" id="IPR036890">
    <property type="entry name" value="HATPase_C_sf"/>
</dbReference>
<dbReference type="NCBIfam" id="TIGR00229">
    <property type="entry name" value="sensory_box"/>
    <property type="match status" value="2"/>
</dbReference>
<feature type="domain" description="Response regulatory" evidence="10">
    <location>
        <begin position="1011"/>
        <end position="1128"/>
    </location>
</feature>
<dbReference type="SMART" id="SM00387">
    <property type="entry name" value="HATPase_c"/>
    <property type="match status" value="1"/>
</dbReference>
<evidence type="ECO:0000256" key="1">
    <source>
        <dbReference type="ARBA" id="ARBA00000085"/>
    </source>
</evidence>
<feature type="domain" description="Histidine kinase" evidence="9">
    <location>
        <begin position="767"/>
        <end position="987"/>
    </location>
</feature>
<dbReference type="SUPFAM" id="SSF47384">
    <property type="entry name" value="Homodimeric domain of signal transducing histidine kinase"/>
    <property type="match status" value="1"/>
</dbReference>
<dbReference type="GO" id="GO:0000155">
    <property type="term" value="F:phosphorelay sensor kinase activity"/>
    <property type="evidence" value="ECO:0007669"/>
    <property type="project" value="InterPro"/>
</dbReference>
<dbReference type="Pfam" id="PF00072">
    <property type="entry name" value="Response_reg"/>
    <property type="match status" value="1"/>
</dbReference>
<feature type="region of interest" description="Disordered" evidence="8">
    <location>
        <begin position="988"/>
        <end position="1007"/>
    </location>
</feature>
<feature type="domain" description="PAC" evidence="12">
    <location>
        <begin position="119"/>
        <end position="172"/>
    </location>
</feature>
<dbReference type="Pfam" id="PF00512">
    <property type="entry name" value="HisKA"/>
    <property type="match status" value="1"/>
</dbReference>
<dbReference type="CDD" id="cd00082">
    <property type="entry name" value="HisKA"/>
    <property type="match status" value="1"/>
</dbReference>
<dbReference type="InterPro" id="IPR013656">
    <property type="entry name" value="PAS_4"/>
</dbReference>
<proteinExistence type="predicted"/>
<dbReference type="InterPro" id="IPR029016">
    <property type="entry name" value="GAF-like_dom_sf"/>
</dbReference>
<dbReference type="PRINTS" id="PR00344">
    <property type="entry name" value="BCTRLSENSOR"/>
</dbReference>
<dbReference type="EMBL" id="JACIDR010000001">
    <property type="protein sequence ID" value="MBB3971921.1"/>
    <property type="molecule type" value="Genomic_DNA"/>
</dbReference>
<dbReference type="Gene3D" id="2.10.70.100">
    <property type="match status" value="1"/>
</dbReference>
<dbReference type="SMART" id="SM00388">
    <property type="entry name" value="HisKA"/>
    <property type="match status" value="1"/>
</dbReference>
<dbReference type="InterPro" id="IPR003594">
    <property type="entry name" value="HATPase_dom"/>
</dbReference>
<dbReference type="InterPro" id="IPR000700">
    <property type="entry name" value="PAS-assoc_C"/>
</dbReference>
<dbReference type="RefSeq" id="WP_210286009.1">
    <property type="nucleotide sequence ID" value="NZ_JACIDR010000001.1"/>
</dbReference>
<sequence>MAGELQTQVSFAPPGSASDGCSRLLAGLHAGNCPLGPANRWPLALRNIVTTILPARVQIVLFWGPDFVALYNDAYAPTIGDKHPRAFGRPAIENWGELWDDLEPLLSRVRDGRGTVFAHDRPFYIERHGFGEEVFFDISYSPLFDDGGAVEGVLCIVNETTDRIQAQRKAIADRERLAEMFKQAPGFMAVLDGPDHVFTLTNAAYQRLIGGRKVLGKPLRAALPELAGQGFLELLDRVYATGEPFTGRGMTAALPRAGGGPPEQRSLDFIYQPLKDRGGRVTGIFVEGTDVTDQMRALEGQRESEDRLRLATEAAAVGTWDYDPRGGALRWDRRCRELFGISPDRPITYENAFLAGLHPDDRDRVAAAVRAATLEGAQFDIEYRTIGIDDGVERWLSARGKVVGEGGASGRFVGTVVDISSRKQAEAALIASERALREETNALEILNSTAARLAAELDLDKLVQAVVDAGVELSGARYGAFFHSAPRDEEDAGGAAQGLPGAEVGGFSQFPTPHAPELFGPTFRGEGVVRCADLAADPRYGQALLADGASEAPLSVRSYLAVPVTSRGGDVIGGLFFGHPEPGVFGDRTERLITGLAAQSAIAIDNARLFQAQQALNRTLEARVAERTRERDRIWRLSRDPFLVADREGRWLSVSPAWTDLLGWTEQDLLGRTSEWMEHPDDRATMRDWLARLAAGEETVERFESRFRSSTGGYSRFSWTAVAEDGLVYCVARDVTREIEAAEALREAEETLRQAQKMETVGQLTGGVAHDFNNLLQIISGNLELMQRNLPEDAPRLRRAAENAMTGARRAAQLTQRLLAFSRRQPLQPKPTDVNGLIAGMSELLGRTLGEIVEIAIAPAPNLWRVEVDPNQLENALLNLAINARDAMPEGGRLTIETANEKVDARTRDIAPGEYVTISVADTGVGMARDVLERAFEPFFTTKEVGKGTGLGLSMVYGFVRQSGGYVKAISELGGGATVRIYLPRLVGQDERDPGETQPEPVETRRGGGETILVCEDDDHVRAYSVGVLRDLGYHVLEAHDGPSALRLLERQDGRVDLLFTDVVLPSGMTGAALAERARALRPSLKVLFASGYARDAIVHHGRLDPGVELISKPFTFNNLAGRVRAVLDDAAG</sequence>
<keyword evidence="4" id="KW-0808">Transferase</keyword>
<evidence type="ECO:0000259" key="12">
    <source>
        <dbReference type="PROSITE" id="PS50113"/>
    </source>
</evidence>
<comment type="catalytic activity">
    <reaction evidence="1">
        <text>ATP + protein L-histidine = ADP + protein N-phospho-L-histidine.</text>
        <dbReference type="EC" id="2.7.13.3"/>
    </reaction>
</comment>
<dbReference type="PROSITE" id="PS50109">
    <property type="entry name" value="HIS_KIN"/>
    <property type="match status" value="1"/>
</dbReference>
<dbReference type="AlphaFoldDB" id="A0A7W6CZH3"/>
<dbReference type="InterPro" id="IPR004358">
    <property type="entry name" value="Sig_transdc_His_kin-like_C"/>
</dbReference>
<dbReference type="InterPro" id="IPR005467">
    <property type="entry name" value="His_kinase_dom"/>
</dbReference>
<dbReference type="Proteomes" id="UP000528964">
    <property type="component" value="Unassembled WGS sequence"/>
</dbReference>
<evidence type="ECO:0000256" key="4">
    <source>
        <dbReference type="ARBA" id="ARBA00022679"/>
    </source>
</evidence>
<dbReference type="Pfam" id="PF08447">
    <property type="entry name" value="PAS_3"/>
    <property type="match status" value="1"/>
</dbReference>
<reference evidence="13 14" key="1">
    <citation type="submission" date="2020-08" db="EMBL/GenBank/DDBJ databases">
        <title>Genomic Encyclopedia of Type Strains, Phase IV (KMG-IV): sequencing the most valuable type-strain genomes for metagenomic binning, comparative biology and taxonomic classification.</title>
        <authorList>
            <person name="Goeker M."/>
        </authorList>
    </citation>
    <scope>NUCLEOTIDE SEQUENCE [LARGE SCALE GENOMIC DNA]</scope>
    <source>
        <strain evidence="13 14">DSM 25481</strain>
    </source>
</reference>
<dbReference type="PANTHER" id="PTHR43065:SF49">
    <property type="entry name" value="HISTIDINE KINASE"/>
    <property type="match status" value="1"/>
</dbReference>
<dbReference type="SMART" id="SM00448">
    <property type="entry name" value="REC"/>
    <property type="match status" value="1"/>
</dbReference>
<evidence type="ECO:0000256" key="3">
    <source>
        <dbReference type="ARBA" id="ARBA00022553"/>
    </source>
</evidence>
<dbReference type="EC" id="2.7.13.3" evidence="2"/>
<dbReference type="InterPro" id="IPR036097">
    <property type="entry name" value="HisK_dim/P_sf"/>
</dbReference>
<evidence type="ECO:0000313" key="13">
    <source>
        <dbReference type="EMBL" id="MBB3971921.1"/>
    </source>
</evidence>
<gene>
    <name evidence="13" type="ORF">GGR24_000554</name>
</gene>
<evidence type="ECO:0000256" key="8">
    <source>
        <dbReference type="SAM" id="MobiDB-lite"/>
    </source>
</evidence>
<evidence type="ECO:0000256" key="2">
    <source>
        <dbReference type="ARBA" id="ARBA00012438"/>
    </source>
</evidence>
<feature type="domain" description="PAS" evidence="11">
    <location>
        <begin position="304"/>
        <end position="376"/>
    </location>
</feature>
<dbReference type="InterPro" id="IPR003661">
    <property type="entry name" value="HisK_dim/P_dom"/>
</dbReference>
<dbReference type="PROSITE" id="PS50110">
    <property type="entry name" value="RESPONSE_REGULATORY"/>
    <property type="match status" value="1"/>
</dbReference>
<keyword evidence="3 6" id="KW-0597">Phosphoprotein</keyword>
<feature type="coiled-coil region" evidence="7">
    <location>
        <begin position="422"/>
        <end position="456"/>
    </location>
</feature>
<comment type="caution">
    <text evidence="13">The sequence shown here is derived from an EMBL/GenBank/DDBJ whole genome shotgun (WGS) entry which is preliminary data.</text>
</comment>
<evidence type="ECO:0000256" key="5">
    <source>
        <dbReference type="ARBA" id="ARBA00022777"/>
    </source>
</evidence>
<dbReference type="SUPFAM" id="SSF55785">
    <property type="entry name" value="PYP-like sensor domain (PAS domain)"/>
    <property type="match status" value="4"/>
</dbReference>
<evidence type="ECO:0000256" key="6">
    <source>
        <dbReference type="PROSITE-ProRule" id="PRU00169"/>
    </source>
</evidence>
<dbReference type="Gene3D" id="3.40.50.2300">
    <property type="match status" value="1"/>
</dbReference>
<accession>A0A7W6CZH3</accession>
<dbReference type="Gene3D" id="1.10.287.130">
    <property type="match status" value="1"/>
</dbReference>
<dbReference type="SUPFAM" id="SSF52172">
    <property type="entry name" value="CheY-like"/>
    <property type="match status" value="1"/>
</dbReference>
<dbReference type="Gene3D" id="3.30.450.20">
    <property type="entry name" value="PAS domain"/>
    <property type="match status" value="4"/>
</dbReference>
<dbReference type="InterPro" id="IPR000014">
    <property type="entry name" value="PAS"/>
</dbReference>
<dbReference type="SMART" id="SM00091">
    <property type="entry name" value="PAS"/>
    <property type="match status" value="3"/>
</dbReference>
<feature type="modified residue" description="4-aspartylphosphate" evidence="6">
    <location>
        <position position="1062"/>
    </location>
</feature>
<dbReference type="InterPro" id="IPR001789">
    <property type="entry name" value="Sig_transdc_resp-reg_receiver"/>
</dbReference>
<dbReference type="Pfam" id="PF02518">
    <property type="entry name" value="HATPase_c"/>
    <property type="match status" value="1"/>
</dbReference>
<dbReference type="SMART" id="SM00065">
    <property type="entry name" value="GAF"/>
    <property type="match status" value="1"/>
</dbReference>
<dbReference type="InterPro" id="IPR003018">
    <property type="entry name" value="GAF"/>
</dbReference>
<dbReference type="Gene3D" id="3.30.565.10">
    <property type="entry name" value="Histidine kinase-like ATPase, C-terminal domain"/>
    <property type="match status" value="1"/>
</dbReference>
<organism evidence="13 14">
    <name type="scientific">Hansschlegelia beijingensis</name>
    <dbReference type="NCBI Taxonomy" id="1133344"/>
    <lineage>
        <taxon>Bacteria</taxon>
        <taxon>Pseudomonadati</taxon>
        <taxon>Pseudomonadota</taxon>
        <taxon>Alphaproteobacteria</taxon>
        <taxon>Hyphomicrobiales</taxon>
        <taxon>Methylopilaceae</taxon>
        <taxon>Hansschlegelia</taxon>
    </lineage>
</organism>
<dbReference type="SUPFAM" id="SSF55874">
    <property type="entry name" value="ATPase domain of HSP90 chaperone/DNA topoisomerase II/histidine kinase"/>
    <property type="match status" value="1"/>
</dbReference>
<feature type="domain" description="PAC" evidence="12">
    <location>
        <begin position="379"/>
        <end position="431"/>
    </location>
</feature>
<dbReference type="InterPro" id="IPR011006">
    <property type="entry name" value="CheY-like_superfamily"/>
</dbReference>
<dbReference type="CDD" id="cd00130">
    <property type="entry name" value="PAS"/>
    <property type="match status" value="2"/>
</dbReference>
<protein>
    <recommendedName>
        <fullName evidence="2">histidine kinase</fullName>
        <ecNumber evidence="2">2.7.13.3</ecNumber>
    </recommendedName>
</protein>
<keyword evidence="14" id="KW-1185">Reference proteome</keyword>
<dbReference type="Gene3D" id="3.30.450.40">
    <property type="match status" value="1"/>
</dbReference>
<dbReference type="PANTHER" id="PTHR43065">
    <property type="entry name" value="SENSOR HISTIDINE KINASE"/>
    <property type="match status" value="1"/>
</dbReference>
<dbReference type="PROSITE" id="PS50113">
    <property type="entry name" value="PAC"/>
    <property type="match status" value="2"/>
</dbReference>
<dbReference type="SUPFAM" id="SSF55781">
    <property type="entry name" value="GAF domain-like"/>
    <property type="match status" value="1"/>
</dbReference>
<evidence type="ECO:0000256" key="7">
    <source>
        <dbReference type="SAM" id="Coils"/>
    </source>
</evidence>
<dbReference type="InterPro" id="IPR013655">
    <property type="entry name" value="PAS_fold_3"/>
</dbReference>
<feature type="domain" description="PAS" evidence="11">
    <location>
        <begin position="640"/>
        <end position="697"/>
    </location>
</feature>
<keyword evidence="5" id="KW-0418">Kinase</keyword>
<dbReference type="Pfam" id="PF13185">
    <property type="entry name" value="GAF_2"/>
    <property type="match status" value="1"/>
</dbReference>
<dbReference type="InterPro" id="IPR035965">
    <property type="entry name" value="PAS-like_dom_sf"/>
</dbReference>